<dbReference type="GO" id="GO:0030514">
    <property type="term" value="P:negative regulation of BMP signaling pathway"/>
    <property type="evidence" value="ECO:0007669"/>
    <property type="project" value="TreeGrafter"/>
</dbReference>
<dbReference type="Proteomes" id="UP000616769">
    <property type="component" value="Unassembled WGS sequence"/>
</dbReference>
<dbReference type="OrthoDB" id="118234at2759"/>
<organism evidence="9 10">
    <name type="scientific">Sarcoptes scabiei</name>
    <name type="common">Itch mite</name>
    <name type="synonym">Acarus scabiei</name>
    <dbReference type="NCBI Taxonomy" id="52283"/>
    <lineage>
        <taxon>Eukaryota</taxon>
        <taxon>Metazoa</taxon>
        <taxon>Ecdysozoa</taxon>
        <taxon>Arthropoda</taxon>
        <taxon>Chelicerata</taxon>
        <taxon>Arachnida</taxon>
        <taxon>Acari</taxon>
        <taxon>Acariformes</taxon>
        <taxon>Sarcoptiformes</taxon>
        <taxon>Astigmata</taxon>
        <taxon>Psoroptidia</taxon>
        <taxon>Sarcoptoidea</taxon>
        <taxon>Sarcoptidae</taxon>
        <taxon>Sarcoptinae</taxon>
        <taxon>Sarcoptes</taxon>
    </lineage>
</organism>
<dbReference type="Gene3D" id="3.30.70.330">
    <property type="match status" value="1"/>
</dbReference>
<reference evidence="9 10" key="1">
    <citation type="journal article" date="2015" name="Parasit. Vectors">
        <title>Draft genome of the scabies mite.</title>
        <authorList>
            <person name="Rider S.D.Jr."/>
            <person name="Morgan M.S."/>
            <person name="Arlian L.G."/>
        </authorList>
    </citation>
    <scope>NUCLEOTIDE SEQUENCE [LARGE SCALE GENOMIC DNA]</scope>
    <source>
        <strain evidence="9">Arlian Lab</strain>
    </source>
</reference>
<proteinExistence type="predicted"/>
<sequence>MSNFHSLTMENYSDLTDEEIRRRLINDFNVQCGPVTPQTKRILLKKLIKLQQERTNHRNHSDHLKLNENFDYSFNNSNENQIEDEHSYSNGRNSPQLNGSDINLETPLFENQDQPMHVAVTSTPTLPKISNSRKNTQKTKILEEEQKEAIESFKIETIKKSARNRKIHKSKSSNDEFSSENSDNEEQFASKQTPISPSASKFMDTLSSKLKSNPIMSSIFVDNRSNLIPSGLTRAPIRRTNYSSNLIEKSASDLWNYSDSDSDYSSSNKKDRICQILLNHRPGLGKAKTRSKQSQFKSRLQRFYQTVKKFFSSSTNESTNFSSSSNNISLALLIFVIIFFIVIFSIYFYSKFTYASKYTLDLNDYAFIEDKTKLIAPICEKNHQDDSGCLPFESDRKHALNIVKEIIGFIDAKVYESFCEAGTSEMKEIQSFKFKRNEFENELRHEPSSTESRDPSLQNLSPDKLFSYDLNNALILIKLNTGWNIHFEDDYLSDFSLTSNYVLNLPMRCRLKLYWNTNFWMIVTSFTAILASFLLLTYYRYKKLLEVQEQETIYDLIDKSMELLQSPDEPQSMPVLHIRDTLLSPAEKKSSKYKRIWNKVVDHIENTESRVKVEYKKIDGEDFKAWKWIANTTSSQYITDSENDSDYLSSVTPLQTQKIGGVEWQGQAFVIGNNKSNVNVLSSRNENTEHSSQPEISQNKNFQALTRFLKIRNIFEKEAQYVDPNWSTKIKNTILEKTAAESGWHDLVHIEIDDSTNEGLVFLKCLTIAGATNAFHALHGWWCEKKLVSVKFLKEERYYHRFPHARYMDTPLTITKID</sequence>
<dbReference type="SUPFAM" id="SSF63451">
    <property type="entry name" value="LEM domain"/>
    <property type="match status" value="1"/>
</dbReference>
<dbReference type="Gene3D" id="1.10.720.40">
    <property type="match status" value="1"/>
</dbReference>
<comment type="caution">
    <text evidence="9">The sequence shown here is derived from an EMBL/GenBank/DDBJ whole genome shotgun (WGS) entry which is preliminary data.</text>
</comment>
<feature type="compositionally biased region" description="Polar residues" evidence="7">
    <location>
        <begin position="88"/>
        <end position="103"/>
    </location>
</feature>
<evidence type="ECO:0000313" key="9">
    <source>
        <dbReference type="EMBL" id="KPM08619.1"/>
    </source>
</evidence>
<feature type="region of interest" description="Disordered" evidence="7">
    <location>
        <begin position="163"/>
        <end position="200"/>
    </location>
</feature>
<evidence type="ECO:0000256" key="4">
    <source>
        <dbReference type="ARBA" id="ARBA00022989"/>
    </source>
</evidence>
<dbReference type="Pfam" id="PF09402">
    <property type="entry name" value="MSC"/>
    <property type="match status" value="1"/>
</dbReference>
<dbReference type="InterPro" id="IPR041885">
    <property type="entry name" value="MAN1_winged_helix_dom"/>
</dbReference>
<dbReference type="EMBL" id="JXLN01012564">
    <property type="protein sequence ID" value="KPM08619.1"/>
    <property type="molecule type" value="Genomic_DNA"/>
</dbReference>
<dbReference type="InterPro" id="IPR011015">
    <property type="entry name" value="LEM/LEM-like_dom_sf"/>
</dbReference>
<evidence type="ECO:0000256" key="8">
    <source>
        <dbReference type="SAM" id="Phobius"/>
    </source>
</evidence>
<dbReference type="VEuPathDB" id="VectorBase:SSCA004396"/>
<dbReference type="InterPro" id="IPR018996">
    <property type="entry name" value="Man1/Src1-like_C"/>
</dbReference>
<feature type="compositionally biased region" description="Polar residues" evidence="7">
    <location>
        <begin position="187"/>
        <end position="200"/>
    </location>
</feature>
<evidence type="ECO:0000313" key="10">
    <source>
        <dbReference type="Proteomes" id="UP000616769"/>
    </source>
</evidence>
<dbReference type="PANTHER" id="PTHR13428:SF12">
    <property type="entry name" value="INNER NUCLEAR MEMBRANE PROTEIN MAN1"/>
    <property type="match status" value="1"/>
</dbReference>
<keyword evidence="5 8" id="KW-0472">Membrane</keyword>
<comment type="subcellular location">
    <subcellularLocation>
        <location evidence="1">Nucleus inner membrane</location>
        <topology evidence="1">Multi-pass membrane protein</topology>
    </subcellularLocation>
</comment>
<evidence type="ECO:0000256" key="6">
    <source>
        <dbReference type="ARBA" id="ARBA00023242"/>
    </source>
</evidence>
<dbReference type="GO" id="GO:0005637">
    <property type="term" value="C:nuclear inner membrane"/>
    <property type="evidence" value="ECO:0007669"/>
    <property type="project" value="UniProtKB-SubCell"/>
</dbReference>
<dbReference type="SMART" id="SM00540">
    <property type="entry name" value="LEM"/>
    <property type="match status" value="1"/>
</dbReference>
<dbReference type="CDD" id="cd12934">
    <property type="entry name" value="LEM"/>
    <property type="match status" value="1"/>
</dbReference>
<dbReference type="PROSITE" id="PS50954">
    <property type="entry name" value="LEM"/>
    <property type="match status" value="1"/>
</dbReference>
<dbReference type="GO" id="GO:0031490">
    <property type="term" value="F:chromatin DNA binding"/>
    <property type="evidence" value="ECO:0007669"/>
    <property type="project" value="TreeGrafter"/>
</dbReference>
<dbReference type="InterPro" id="IPR052277">
    <property type="entry name" value="INM_ESCRT-Associated"/>
</dbReference>
<dbReference type="InterPro" id="IPR012677">
    <property type="entry name" value="Nucleotide-bd_a/b_plait_sf"/>
</dbReference>
<evidence type="ECO:0000256" key="2">
    <source>
        <dbReference type="ARBA" id="ARBA00022553"/>
    </source>
</evidence>
<keyword evidence="3 8" id="KW-0812">Transmembrane</keyword>
<name>A0A132ACM2_SARSC</name>
<dbReference type="PANTHER" id="PTHR13428">
    <property type="entry name" value="INNER NUCLEAR MEMBRANE PROTEIN MAN1 LEM DOMAIN CONTAINING PROTEIN"/>
    <property type="match status" value="1"/>
</dbReference>
<accession>A0A132ACM2</accession>
<dbReference type="Pfam" id="PF03020">
    <property type="entry name" value="LEM"/>
    <property type="match status" value="1"/>
</dbReference>
<evidence type="ECO:0000256" key="7">
    <source>
        <dbReference type="SAM" id="MobiDB-lite"/>
    </source>
</evidence>
<keyword evidence="2" id="KW-0597">Phosphoprotein</keyword>
<dbReference type="Gene3D" id="1.10.10.1180">
    <property type="entry name" value="MAN1, winged-helix domain"/>
    <property type="match status" value="1"/>
</dbReference>
<feature type="transmembrane region" description="Helical" evidence="8">
    <location>
        <begin position="517"/>
        <end position="539"/>
    </location>
</feature>
<evidence type="ECO:0000256" key="3">
    <source>
        <dbReference type="ARBA" id="ARBA00022692"/>
    </source>
</evidence>
<feature type="region of interest" description="Disordered" evidence="7">
    <location>
        <begin position="75"/>
        <end position="103"/>
    </location>
</feature>
<evidence type="ECO:0000256" key="1">
    <source>
        <dbReference type="ARBA" id="ARBA00004473"/>
    </source>
</evidence>
<gene>
    <name evidence="9" type="ORF">QR98_0071410</name>
</gene>
<protein>
    <submittedName>
        <fullName evidence="9">Inner nuclear membrane protein Man1-like protein</fullName>
    </submittedName>
</protein>
<dbReference type="GO" id="GO:0006998">
    <property type="term" value="P:nuclear envelope organization"/>
    <property type="evidence" value="ECO:0007669"/>
    <property type="project" value="TreeGrafter"/>
</dbReference>
<evidence type="ECO:0000256" key="5">
    <source>
        <dbReference type="ARBA" id="ARBA00023136"/>
    </source>
</evidence>
<dbReference type="InterPro" id="IPR003887">
    <property type="entry name" value="LEM_dom"/>
</dbReference>
<keyword evidence="4 8" id="KW-1133">Transmembrane helix</keyword>
<feature type="transmembrane region" description="Helical" evidence="8">
    <location>
        <begin position="328"/>
        <end position="349"/>
    </location>
</feature>
<dbReference type="AlphaFoldDB" id="A0A132ACM2"/>
<keyword evidence="6" id="KW-0539">Nucleus</keyword>